<reference evidence="11 12" key="1">
    <citation type="submission" date="2016-11" db="EMBL/GenBank/DDBJ databases">
        <authorList>
            <person name="Jaros S."/>
            <person name="Januszkiewicz K."/>
            <person name="Wedrychowicz H."/>
        </authorList>
    </citation>
    <scope>NUCLEOTIDE SEQUENCE [LARGE SCALE GENOMIC DNA]</scope>
    <source>
        <strain evidence="11 12">DSM 28715</strain>
    </source>
</reference>
<dbReference type="PROSITE" id="PS01096">
    <property type="entry name" value="PPIC_PPIASE_1"/>
    <property type="match status" value="1"/>
</dbReference>
<feature type="domain" description="PpiC" evidence="10">
    <location>
        <begin position="131"/>
        <end position="220"/>
    </location>
</feature>
<dbReference type="InterPro" id="IPR000297">
    <property type="entry name" value="PPIase_PpiC"/>
</dbReference>
<evidence type="ECO:0000256" key="5">
    <source>
        <dbReference type="ARBA" id="ARBA00023110"/>
    </source>
</evidence>
<name>A0A1M5QLI5_9RHOB</name>
<keyword evidence="12" id="KW-1185">Reference proteome</keyword>
<dbReference type="SUPFAM" id="SSF109998">
    <property type="entry name" value="Triger factor/SurA peptide-binding domain-like"/>
    <property type="match status" value="1"/>
</dbReference>
<evidence type="ECO:0000313" key="12">
    <source>
        <dbReference type="Proteomes" id="UP000184074"/>
    </source>
</evidence>
<gene>
    <name evidence="11" type="ORF">SAMN05444003_2175</name>
</gene>
<sequence>MLKHITVLGASAFALITATTAVAQDADTVVATVGDVEITLGEMIIARSQLPQQYQQFPPEILFNGLLDQLIQQQLLSNDLEDAPKRLELSILNERRNLMAAEVINEISEQVLTEEALLAAYEARYADAEPVLEWNASHLLVDTEEEAIAAKQRVEGGEVFADVAREVSTGPSGPSGGELGWFGTGRMVPAFESAAAALEVGEVSDPVQTQFGWHVIILNDTRELPPVTFEQAQGELANEIREAAIQARLAELEAQYDVVKPEAGAFDPNLLTNFDLLD</sequence>
<protein>
    <recommendedName>
        <fullName evidence="4">Parvulin-like PPIase</fullName>
        <ecNumber evidence="3">5.2.1.8</ecNumber>
    </recommendedName>
    <alternativeName>
        <fullName evidence="6">Peptidyl-prolyl cis-trans isomerase plp</fullName>
    </alternativeName>
    <alternativeName>
        <fullName evidence="7">Rotamase plp</fullName>
    </alternativeName>
</protein>
<organism evidence="11 12">
    <name type="scientific">Cognatiyoonia sediminum</name>
    <dbReference type="NCBI Taxonomy" id="1508389"/>
    <lineage>
        <taxon>Bacteria</taxon>
        <taxon>Pseudomonadati</taxon>
        <taxon>Pseudomonadota</taxon>
        <taxon>Alphaproteobacteria</taxon>
        <taxon>Rhodobacterales</taxon>
        <taxon>Paracoccaceae</taxon>
        <taxon>Cognatiyoonia</taxon>
    </lineage>
</organism>
<accession>A0A1M5QLI5</accession>
<dbReference type="EC" id="5.2.1.8" evidence="3"/>
<dbReference type="SUPFAM" id="SSF54534">
    <property type="entry name" value="FKBP-like"/>
    <property type="match status" value="1"/>
</dbReference>
<dbReference type="OrthoDB" id="14196at2"/>
<evidence type="ECO:0000256" key="9">
    <source>
        <dbReference type="SAM" id="SignalP"/>
    </source>
</evidence>
<dbReference type="RefSeq" id="WP_072900998.1">
    <property type="nucleotide sequence ID" value="NZ_FQXB01000003.1"/>
</dbReference>
<keyword evidence="9" id="KW-0732">Signal</keyword>
<feature type="chain" id="PRO_5012409456" description="Parvulin-like PPIase" evidence="9">
    <location>
        <begin position="24"/>
        <end position="278"/>
    </location>
</feature>
<comment type="similarity">
    <text evidence="2">Belongs to the PpiC/parvulin rotamase family.</text>
</comment>
<dbReference type="PROSITE" id="PS50198">
    <property type="entry name" value="PPIC_PPIASE_2"/>
    <property type="match status" value="1"/>
</dbReference>
<dbReference type="Gene3D" id="3.10.50.40">
    <property type="match status" value="1"/>
</dbReference>
<feature type="signal peptide" evidence="9">
    <location>
        <begin position="1"/>
        <end position="23"/>
    </location>
</feature>
<dbReference type="Proteomes" id="UP000184074">
    <property type="component" value="Unassembled WGS sequence"/>
</dbReference>
<evidence type="ECO:0000256" key="1">
    <source>
        <dbReference type="ARBA" id="ARBA00000971"/>
    </source>
</evidence>
<dbReference type="AlphaFoldDB" id="A0A1M5QLI5"/>
<evidence type="ECO:0000256" key="7">
    <source>
        <dbReference type="ARBA" id="ARBA00031484"/>
    </source>
</evidence>
<evidence type="ECO:0000256" key="2">
    <source>
        <dbReference type="ARBA" id="ARBA00007656"/>
    </source>
</evidence>
<evidence type="ECO:0000256" key="8">
    <source>
        <dbReference type="PROSITE-ProRule" id="PRU00278"/>
    </source>
</evidence>
<keyword evidence="8 11" id="KW-0413">Isomerase</keyword>
<comment type="catalytic activity">
    <reaction evidence="1">
        <text>[protein]-peptidylproline (omega=180) = [protein]-peptidylproline (omega=0)</text>
        <dbReference type="Rhea" id="RHEA:16237"/>
        <dbReference type="Rhea" id="RHEA-COMP:10747"/>
        <dbReference type="Rhea" id="RHEA-COMP:10748"/>
        <dbReference type="ChEBI" id="CHEBI:83833"/>
        <dbReference type="ChEBI" id="CHEBI:83834"/>
        <dbReference type="EC" id="5.2.1.8"/>
    </reaction>
</comment>
<dbReference type="PANTHER" id="PTHR47245">
    <property type="entry name" value="PEPTIDYLPROLYL ISOMERASE"/>
    <property type="match status" value="1"/>
</dbReference>
<dbReference type="STRING" id="1508389.SAMN05444003_2175"/>
<dbReference type="InterPro" id="IPR046357">
    <property type="entry name" value="PPIase_dom_sf"/>
</dbReference>
<dbReference type="InterPro" id="IPR023058">
    <property type="entry name" value="PPIase_PpiC_CS"/>
</dbReference>
<evidence type="ECO:0000256" key="6">
    <source>
        <dbReference type="ARBA" id="ARBA00030642"/>
    </source>
</evidence>
<evidence type="ECO:0000259" key="10">
    <source>
        <dbReference type="PROSITE" id="PS50198"/>
    </source>
</evidence>
<dbReference type="InterPro" id="IPR027304">
    <property type="entry name" value="Trigger_fact/SurA_dom_sf"/>
</dbReference>
<proteinExistence type="inferred from homology"/>
<evidence type="ECO:0000256" key="3">
    <source>
        <dbReference type="ARBA" id="ARBA00013194"/>
    </source>
</evidence>
<dbReference type="EMBL" id="FQXB01000003">
    <property type="protein sequence ID" value="SHH14590.1"/>
    <property type="molecule type" value="Genomic_DNA"/>
</dbReference>
<evidence type="ECO:0000313" key="11">
    <source>
        <dbReference type="EMBL" id="SHH14590.1"/>
    </source>
</evidence>
<dbReference type="GO" id="GO:0003755">
    <property type="term" value="F:peptidyl-prolyl cis-trans isomerase activity"/>
    <property type="evidence" value="ECO:0007669"/>
    <property type="project" value="UniProtKB-KW"/>
</dbReference>
<dbReference type="Pfam" id="PF00639">
    <property type="entry name" value="Rotamase"/>
    <property type="match status" value="1"/>
</dbReference>
<dbReference type="PANTHER" id="PTHR47245:SF2">
    <property type="entry name" value="PEPTIDYL-PROLYL CIS-TRANS ISOMERASE HP_0175-RELATED"/>
    <property type="match status" value="1"/>
</dbReference>
<evidence type="ECO:0000256" key="4">
    <source>
        <dbReference type="ARBA" id="ARBA00018370"/>
    </source>
</evidence>
<dbReference type="InterPro" id="IPR050245">
    <property type="entry name" value="PrsA_foldase"/>
</dbReference>
<keyword evidence="5 8" id="KW-0697">Rotamase</keyword>